<proteinExistence type="predicted"/>
<keyword evidence="2" id="KW-1185">Reference proteome</keyword>
<reference evidence="1 2" key="1">
    <citation type="submission" date="2019-02" db="EMBL/GenBank/DDBJ databases">
        <title>Pedobacter sp. nov., a novel speices isolated from soil of pinguins habitat in Antarcitica.</title>
        <authorList>
            <person name="He R.-H."/>
        </authorList>
    </citation>
    <scope>NUCLEOTIDE SEQUENCE [LARGE SCALE GENOMIC DNA]</scope>
    <source>
        <strain evidence="1 2">E01020</strain>
    </source>
</reference>
<gene>
    <name evidence="1" type="ORF">EZJ43_10410</name>
</gene>
<protein>
    <submittedName>
        <fullName evidence="1">Uncharacterized protein</fullName>
    </submittedName>
</protein>
<comment type="caution">
    <text evidence="1">The sequence shown here is derived from an EMBL/GenBank/DDBJ whole genome shotgun (WGS) entry which is preliminary data.</text>
</comment>
<dbReference type="Proteomes" id="UP000295668">
    <property type="component" value="Unassembled WGS sequence"/>
</dbReference>
<evidence type="ECO:0000313" key="1">
    <source>
        <dbReference type="EMBL" id="TDG36085.1"/>
    </source>
</evidence>
<name>A0A4R5MLH4_9SPHI</name>
<dbReference type="EMBL" id="SJCY01000006">
    <property type="protein sequence ID" value="TDG36085.1"/>
    <property type="molecule type" value="Genomic_DNA"/>
</dbReference>
<dbReference type="AlphaFoldDB" id="A0A4R5MLH4"/>
<evidence type="ECO:0000313" key="2">
    <source>
        <dbReference type="Proteomes" id="UP000295668"/>
    </source>
</evidence>
<accession>A0A4R5MLH4</accession>
<dbReference type="RefSeq" id="WP_133262648.1">
    <property type="nucleotide sequence ID" value="NZ_SJCY01000006.1"/>
</dbReference>
<sequence>MENDIETINDRLNDEVNENLIAISTSLFIIHSQISEFKENLVSARNFVKLSGINAFEEKLLKLREKFSTDNIEISELSGQRYQSTSNRLKGILEIIIKIKEDALANRANLEVAQMDEIEKEIEMLIVMLEG</sequence>
<organism evidence="1 2">
    <name type="scientific">Pedobacter changchengzhani</name>
    <dbReference type="NCBI Taxonomy" id="2529274"/>
    <lineage>
        <taxon>Bacteria</taxon>
        <taxon>Pseudomonadati</taxon>
        <taxon>Bacteroidota</taxon>
        <taxon>Sphingobacteriia</taxon>
        <taxon>Sphingobacteriales</taxon>
        <taxon>Sphingobacteriaceae</taxon>
        <taxon>Pedobacter</taxon>
    </lineage>
</organism>